<dbReference type="PANTHER" id="PTHR43046:SF14">
    <property type="entry name" value="MUTT_NUDIX FAMILY PROTEIN"/>
    <property type="match status" value="1"/>
</dbReference>
<dbReference type="PROSITE" id="PS51462">
    <property type="entry name" value="NUDIX"/>
    <property type="match status" value="1"/>
</dbReference>
<comment type="cofactor">
    <cofactor evidence="1">
        <name>Mg(2+)</name>
        <dbReference type="ChEBI" id="CHEBI:18420"/>
    </cofactor>
</comment>
<evidence type="ECO:0000313" key="7">
    <source>
        <dbReference type="EMBL" id="TWF75997.1"/>
    </source>
</evidence>
<accession>A0A561SMA6</accession>
<dbReference type="InterPro" id="IPR020084">
    <property type="entry name" value="NUDIX_hydrolase_CS"/>
</dbReference>
<keyword evidence="3 4" id="KW-0378">Hydrolase</keyword>
<dbReference type="Pfam" id="PF00293">
    <property type="entry name" value="NUDIX"/>
    <property type="match status" value="1"/>
</dbReference>
<dbReference type="OrthoDB" id="9804442at2"/>
<dbReference type="InterPro" id="IPR015797">
    <property type="entry name" value="NUDIX_hydrolase-like_dom_sf"/>
</dbReference>
<gene>
    <name evidence="7" type="ORF">FHX44_111884</name>
</gene>
<evidence type="ECO:0000256" key="1">
    <source>
        <dbReference type="ARBA" id="ARBA00001946"/>
    </source>
</evidence>
<dbReference type="PRINTS" id="PR00502">
    <property type="entry name" value="NUDIXFAMILY"/>
</dbReference>
<dbReference type="GO" id="GO:0016787">
    <property type="term" value="F:hydrolase activity"/>
    <property type="evidence" value="ECO:0007669"/>
    <property type="project" value="UniProtKB-KW"/>
</dbReference>
<feature type="domain" description="Nudix hydrolase" evidence="6">
    <location>
        <begin position="4"/>
        <end position="130"/>
    </location>
</feature>
<dbReference type="CDD" id="cd04699">
    <property type="entry name" value="NUDIX_MutT_Nudt1"/>
    <property type="match status" value="1"/>
</dbReference>
<dbReference type="EMBL" id="VIWU01000001">
    <property type="protein sequence ID" value="TWF75997.1"/>
    <property type="molecule type" value="Genomic_DNA"/>
</dbReference>
<proteinExistence type="inferred from homology"/>
<feature type="region of interest" description="Disordered" evidence="5">
    <location>
        <begin position="130"/>
        <end position="152"/>
    </location>
</feature>
<dbReference type="RefSeq" id="WP_147255109.1">
    <property type="nucleotide sequence ID" value="NZ_VIWU01000001.1"/>
</dbReference>
<evidence type="ECO:0000259" key="6">
    <source>
        <dbReference type="PROSITE" id="PS51462"/>
    </source>
</evidence>
<sequence>MPSTFPISVKGVVLAPAERVLLLRNDRAEWELPGGRIEIGETPEECVAREILEETGWRVRTGPILDSWMYWIAAAGKHVFVVTYGCYPESDVEPVVSHEHEEIGLFSPSETDGLNLPDGYRRSIATWLSAGRGGSGGPPAPAPERCGCRPDR</sequence>
<dbReference type="InterPro" id="IPR020476">
    <property type="entry name" value="Nudix_hydrolase"/>
</dbReference>
<organism evidence="7 8">
    <name type="scientific">Pseudonocardia hierapolitana</name>
    <dbReference type="NCBI Taxonomy" id="1128676"/>
    <lineage>
        <taxon>Bacteria</taxon>
        <taxon>Bacillati</taxon>
        <taxon>Actinomycetota</taxon>
        <taxon>Actinomycetes</taxon>
        <taxon>Pseudonocardiales</taxon>
        <taxon>Pseudonocardiaceae</taxon>
        <taxon>Pseudonocardia</taxon>
    </lineage>
</organism>
<comment type="similarity">
    <text evidence="2 4">Belongs to the Nudix hydrolase family.</text>
</comment>
<protein>
    <submittedName>
        <fullName evidence="7">ADP-ribose pyrophosphatase YjhB (NUDIX family)</fullName>
    </submittedName>
</protein>
<dbReference type="Gene3D" id="3.90.79.10">
    <property type="entry name" value="Nucleoside Triphosphate Pyrophosphohydrolase"/>
    <property type="match status" value="1"/>
</dbReference>
<dbReference type="InterPro" id="IPR000086">
    <property type="entry name" value="NUDIX_hydrolase_dom"/>
</dbReference>
<evidence type="ECO:0000313" key="8">
    <source>
        <dbReference type="Proteomes" id="UP000321261"/>
    </source>
</evidence>
<evidence type="ECO:0000256" key="2">
    <source>
        <dbReference type="ARBA" id="ARBA00005582"/>
    </source>
</evidence>
<keyword evidence="8" id="KW-1185">Reference proteome</keyword>
<evidence type="ECO:0000256" key="3">
    <source>
        <dbReference type="ARBA" id="ARBA00022801"/>
    </source>
</evidence>
<evidence type="ECO:0000256" key="5">
    <source>
        <dbReference type="SAM" id="MobiDB-lite"/>
    </source>
</evidence>
<dbReference type="Proteomes" id="UP000321261">
    <property type="component" value="Unassembled WGS sequence"/>
</dbReference>
<evidence type="ECO:0000256" key="4">
    <source>
        <dbReference type="RuleBase" id="RU003476"/>
    </source>
</evidence>
<name>A0A561SMA6_9PSEU</name>
<dbReference type="PROSITE" id="PS00893">
    <property type="entry name" value="NUDIX_BOX"/>
    <property type="match status" value="1"/>
</dbReference>
<dbReference type="PANTHER" id="PTHR43046">
    <property type="entry name" value="GDP-MANNOSE MANNOSYL HYDROLASE"/>
    <property type="match status" value="1"/>
</dbReference>
<dbReference type="AlphaFoldDB" id="A0A561SMA6"/>
<comment type="caution">
    <text evidence="7">The sequence shown here is derived from an EMBL/GenBank/DDBJ whole genome shotgun (WGS) entry which is preliminary data.</text>
</comment>
<reference evidence="7 8" key="1">
    <citation type="submission" date="2019-06" db="EMBL/GenBank/DDBJ databases">
        <title>Sequencing the genomes of 1000 actinobacteria strains.</title>
        <authorList>
            <person name="Klenk H.-P."/>
        </authorList>
    </citation>
    <scope>NUCLEOTIDE SEQUENCE [LARGE SCALE GENOMIC DNA]</scope>
    <source>
        <strain evidence="7 8">DSM 45671</strain>
    </source>
</reference>
<dbReference type="SUPFAM" id="SSF55811">
    <property type="entry name" value="Nudix"/>
    <property type="match status" value="1"/>
</dbReference>